<gene>
    <name evidence="1" type="ORF">P775_07370</name>
</gene>
<proteinExistence type="predicted"/>
<accession>A0A2G8RH05</accession>
<keyword evidence="2" id="KW-1185">Reference proteome</keyword>
<evidence type="ECO:0000313" key="2">
    <source>
        <dbReference type="Proteomes" id="UP000231259"/>
    </source>
</evidence>
<sequence length="45" mass="4725">MTAVIVPMACSDGMSDRNYGLDVTQILDGGDARQMLTGFCSIAPC</sequence>
<comment type="caution">
    <text evidence="1">The sequence shown here is derived from an EMBL/GenBank/DDBJ whole genome shotgun (WGS) entry which is preliminary data.</text>
</comment>
<organism evidence="1 2">
    <name type="scientific">Puniceibacterium antarcticum</name>
    <dbReference type="NCBI Taxonomy" id="1206336"/>
    <lineage>
        <taxon>Bacteria</taxon>
        <taxon>Pseudomonadati</taxon>
        <taxon>Pseudomonadota</taxon>
        <taxon>Alphaproteobacteria</taxon>
        <taxon>Rhodobacterales</taxon>
        <taxon>Paracoccaceae</taxon>
        <taxon>Puniceibacterium</taxon>
    </lineage>
</organism>
<dbReference type="Proteomes" id="UP000231259">
    <property type="component" value="Unassembled WGS sequence"/>
</dbReference>
<reference evidence="1 2" key="1">
    <citation type="submission" date="2013-09" db="EMBL/GenBank/DDBJ databases">
        <title>Genome sequencing of Phaeobacter antarcticus sp. nov. SM1211.</title>
        <authorList>
            <person name="Zhang X.-Y."/>
            <person name="Liu C."/>
            <person name="Chen X.-L."/>
            <person name="Xie B.-B."/>
            <person name="Qin Q.-L."/>
            <person name="Rong J.-C."/>
            <person name="Zhang Y.-Z."/>
        </authorList>
    </citation>
    <scope>NUCLEOTIDE SEQUENCE [LARGE SCALE GENOMIC DNA]</scope>
    <source>
        <strain evidence="1 2">SM1211</strain>
    </source>
</reference>
<name>A0A2G8RH05_9RHOB</name>
<dbReference type="EMBL" id="AWWI01000052">
    <property type="protein sequence ID" value="PIL20857.1"/>
    <property type="molecule type" value="Genomic_DNA"/>
</dbReference>
<evidence type="ECO:0000313" key="1">
    <source>
        <dbReference type="EMBL" id="PIL20857.1"/>
    </source>
</evidence>
<protein>
    <submittedName>
        <fullName evidence="1">Uncharacterized protein</fullName>
    </submittedName>
</protein>
<dbReference type="AlphaFoldDB" id="A0A2G8RH05"/>